<name>A0A2M9A9C5_9BACT</name>
<accession>A0A2M9A9C5</accession>
<dbReference type="EMBL" id="PGEX01000001">
    <property type="protein sequence ID" value="PJJ42300.1"/>
    <property type="molecule type" value="Genomic_DNA"/>
</dbReference>
<keyword evidence="1" id="KW-0472">Membrane</keyword>
<reference evidence="2 3" key="1">
    <citation type="submission" date="2017-11" db="EMBL/GenBank/DDBJ databases">
        <title>Animal gut microbial communities from fecal samples from Wisconsin, USA.</title>
        <authorList>
            <person name="Neumann A."/>
        </authorList>
    </citation>
    <scope>NUCLEOTIDE SEQUENCE [LARGE SCALE GENOMIC DNA]</scope>
    <source>
        <strain evidence="2 3">UWS3</strain>
    </source>
</reference>
<protein>
    <recommendedName>
        <fullName evidence="4">Peptidase M15A C-terminal domain-containing protein</fullName>
    </recommendedName>
</protein>
<sequence length="185" mass="21554">MGCLVNMFKIVLGIFLILIMLVVGYKLVFDPYRPESPNSCWSHKSAELDSKQNEPSIDNISYDVPMQTGQTHDYIMANTFQKQFVRMELDPELEKGLVFVIKAFKTVFGQDFSPTITSAHDSFNTHDKWSPHRWGRAVDIGLADLPLKEKRRIVKFLKATMPDYFTIRWENQGIQTEHLHLQYRQ</sequence>
<gene>
    <name evidence="2" type="ORF">BGX16_2325</name>
</gene>
<dbReference type="Proteomes" id="UP000231134">
    <property type="component" value="Unassembled WGS sequence"/>
</dbReference>
<proteinExistence type="predicted"/>
<dbReference type="SUPFAM" id="SSF55166">
    <property type="entry name" value="Hedgehog/DD-peptidase"/>
    <property type="match status" value="1"/>
</dbReference>
<dbReference type="OrthoDB" id="9802150at2"/>
<evidence type="ECO:0000313" key="2">
    <source>
        <dbReference type="EMBL" id="PJJ42300.1"/>
    </source>
</evidence>
<organism evidence="2 3">
    <name type="scientific">Hallerella succinigenes</name>
    <dbReference type="NCBI Taxonomy" id="1896222"/>
    <lineage>
        <taxon>Bacteria</taxon>
        <taxon>Pseudomonadati</taxon>
        <taxon>Fibrobacterota</taxon>
        <taxon>Fibrobacteria</taxon>
        <taxon>Fibrobacterales</taxon>
        <taxon>Fibrobacteraceae</taxon>
        <taxon>Hallerella</taxon>
    </lineage>
</organism>
<evidence type="ECO:0008006" key="4">
    <source>
        <dbReference type="Google" id="ProtNLM"/>
    </source>
</evidence>
<keyword evidence="1" id="KW-1133">Transmembrane helix</keyword>
<evidence type="ECO:0000256" key="1">
    <source>
        <dbReference type="SAM" id="Phobius"/>
    </source>
</evidence>
<dbReference type="AlphaFoldDB" id="A0A2M9A9C5"/>
<keyword evidence="1" id="KW-0812">Transmembrane</keyword>
<dbReference type="InterPro" id="IPR009045">
    <property type="entry name" value="Zn_M74/Hedgehog-like"/>
</dbReference>
<keyword evidence="3" id="KW-1185">Reference proteome</keyword>
<evidence type="ECO:0000313" key="3">
    <source>
        <dbReference type="Proteomes" id="UP000231134"/>
    </source>
</evidence>
<feature type="transmembrane region" description="Helical" evidence="1">
    <location>
        <begin position="6"/>
        <end position="28"/>
    </location>
</feature>
<comment type="caution">
    <text evidence="2">The sequence shown here is derived from an EMBL/GenBank/DDBJ whole genome shotgun (WGS) entry which is preliminary data.</text>
</comment>